<keyword evidence="2" id="KW-1133">Transmembrane helix</keyword>
<dbReference type="PANTHER" id="PTHR35043:SF8">
    <property type="entry name" value="DUF4220 DOMAIN-CONTAINING PROTEIN"/>
    <property type="match status" value="1"/>
</dbReference>
<evidence type="ECO:0000256" key="2">
    <source>
        <dbReference type="SAM" id="Phobius"/>
    </source>
</evidence>
<evidence type="ECO:0000313" key="3">
    <source>
        <dbReference type="EMBL" id="KAK3321905.1"/>
    </source>
</evidence>
<keyword evidence="4" id="KW-1185">Reference proteome</keyword>
<feature type="compositionally biased region" description="Basic and acidic residues" evidence="1">
    <location>
        <begin position="346"/>
        <end position="357"/>
    </location>
</feature>
<feature type="transmembrane region" description="Helical" evidence="2">
    <location>
        <begin position="468"/>
        <end position="495"/>
    </location>
</feature>
<keyword evidence="2" id="KW-0812">Transmembrane</keyword>
<organism evidence="3 4">
    <name type="scientific">Apodospora peruviana</name>
    <dbReference type="NCBI Taxonomy" id="516989"/>
    <lineage>
        <taxon>Eukaryota</taxon>
        <taxon>Fungi</taxon>
        <taxon>Dikarya</taxon>
        <taxon>Ascomycota</taxon>
        <taxon>Pezizomycotina</taxon>
        <taxon>Sordariomycetes</taxon>
        <taxon>Sordariomycetidae</taxon>
        <taxon>Sordariales</taxon>
        <taxon>Lasiosphaeriaceae</taxon>
        <taxon>Apodospora</taxon>
    </lineage>
</organism>
<sequence>MSGGGGNSNVAENADPNSVVSGWVYDCGYRGTLDIVYGCVVVLVAAIWTVVHLNVPAGGESDSRIFWRRARWGLVSVTAPDFLTLVAAAQWDSAKKSVRQMKELTNSQSWSIVHAFYANGGGFVLETPDLEAFPINATSVHYLVSRGYIPLPAITREEIWDKSKADVFAKGLALLQSAWIFIQAIARTSQKLPLSPLELFTLAFVISTVMSYFFWWRKPQHVGTPTVLRCETTMSRIRADAGYPDDVLWTDTPMDFVEKSTQHWKRRSVFQNYDLERGARKMEVTELELPQWNGNQGPESLRLDTASSSIFEEPRPLWFGQRGTDEKALISPLSSRASTLVVSPKTDGKETTDDNKPETAQNEKTGNIITEIQVDTTNNKKTGAAENEEDDAITRIEEETTTNPPHTTTHTVTTWTQTPARRIPDDSIMAVRLPTKMVVLLLVPSLIHSSIHLAGWNHEFPTQAEQTMWRIAVVMLAAMSSISVGAVRVMGLLGYQGRYNLLWAWVNANADPRRSKVWDVVLGTSTFLLILARLFLIIEVCVSLRQLPAKAYVEVDWTNYIPHI</sequence>
<reference evidence="3" key="2">
    <citation type="submission" date="2023-06" db="EMBL/GenBank/DDBJ databases">
        <authorList>
            <consortium name="Lawrence Berkeley National Laboratory"/>
            <person name="Haridas S."/>
            <person name="Hensen N."/>
            <person name="Bonometti L."/>
            <person name="Westerberg I."/>
            <person name="Brannstrom I.O."/>
            <person name="Guillou S."/>
            <person name="Cros-Aarteil S."/>
            <person name="Calhoun S."/>
            <person name="Kuo A."/>
            <person name="Mondo S."/>
            <person name="Pangilinan J."/>
            <person name="Riley R."/>
            <person name="Labutti K."/>
            <person name="Andreopoulos B."/>
            <person name="Lipzen A."/>
            <person name="Chen C."/>
            <person name="Yanf M."/>
            <person name="Daum C."/>
            <person name="Ng V."/>
            <person name="Clum A."/>
            <person name="Steindorff A."/>
            <person name="Ohm R."/>
            <person name="Martin F."/>
            <person name="Silar P."/>
            <person name="Natvig D."/>
            <person name="Lalanne C."/>
            <person name="Gautier V."/>
            <person name="Ament-Velasquez S.L."/>
            <person name="Kruys A."/>
            <person name="Hutchinson M.I."/>
            <person name="Powell A.J."/>
            <person name="Barry K."/>
            <person name="Miller A.N."/>
            <person name="Grigoriev I.V."/>
            <person name="Debuchy R."/>
            <person name="Gladieux P."/>
            <person name="Thoren M.H."/>
            <person name="Johannesson H."/>
        </authorList>
    </citation>
    <scope>NUCLEOTIDE SEQUENCE</scope>
    <source>
        <strain evidence="3">CBS 118394</strain>
    </source>
</reference>
<dbReference type="PANTHER" id="PTHR35043">
    <property type="entry name" value="TRANSCRIPTION FACTOR DOMAIN-CONTAINING PROTEIN"/>
    <property type="match status" value="1"/>
</dbReference>
<feature type="transmembrane region" description="Helical" evidence="2">
    <location>
        <begin position="197"/>
        <end position="215"/>
    </location>
</feature>
<accession>A0AAE0M7L7</accession>
<dbReference type="AlphaFoldDB" id="A0AAE0M7L7"/>
<dbReference type="EMBL" id="JAUEDM010000003">
    <property type="protein sequence ID" value="KAK3321905.1"/>
    <property type="molecule type" value="Genomic_DNA"/>
</dbReference>
<evidence type="ECO:0000256" key="1">
    <source>
        <dbReference type="SAM" id="MobiDB-lite"/>
    </source>
</evidence>
<feature type="transmembrane region" description="Helical" evidence="2">
    <location>
        <begin position="437"/>
        <end position="456"/>
    </location>
</feature>
<reference evidence="3" key="1">
    <citation type="journal article" date="2023" name="Mol. Phylogenet. Evol.">
        <title>Genome-scale phylogeny and comparative genomics of the fungal order Sordariales.</title>
        <authorList>
            <person name="Hensen N."/>
            <person name="Bonometti L."/>
            <person name="Westerberg I."/>
            <person name="Brannstrom I.O."/>
            <person name="Guillou S."/>
            <person name="Cros-Aarteil S."/>
            <person name="Calhoun S."/>
            <person name="Haridas S."/>
            <person name="Kuo A."/>
            <person name="Mondo S."/>
            <person name="Pangilinan J."/>
            <person name="Riley R."/>
            <person name="LaButti K."/>
            <person name="Andreopoulos B."/>
            <person name="Lipzen A."/>
            <person name="Chen C."/>
            <person name="Yan M."/>
            <person name="Daum C."/>
            <person name="Ng V."/>
            <person name="Clum A."/>
            <person name="Steindorff A."/>
            <person name="Ohm R.A."/>
            <person name="Martin F."/>
            <person name="Silar P."/>
            <person name="Natvig D.O."/>
            <person name="Lalanne C."/>
            <person name="Gautier V."/>
            <person name="Ament-Velasquez S.L."/>
            <person name="Kruys A."/>
            <person name="Hutchinson M.I."/>
            <person name="Powell A.J."/>
            <person name="Barry K."/>
            <person name="Miller A.N."/>
            <person name="Grigoriev I.V."/>
            <person name="Debuchy R."/>
            <person name="Gladieux P."/>
            <person name="Hiltunen Thoren M."/>
            <person name="Johannesson H."/>
        </authorList>
    </citation>
    <scope>NUCLEOTIDE SEQUENCE</scope>
    <source>
        <strain evidence="3">CBS 118394</strain>
    </source>
</reference>
<name>A0AAE0M7L7_9PEZI</name>
<dbReference type="Proteomes" id="UP001283341">
    <property type="component" value="Unassembled WGS sequence"/>
</dbReference>
<feature type="transmembrane region" description="Helical" evidence="2">
    <location>
        <begin position="35"/>
        <end position="55"/>
    </location>
</feature>
<gene>
    <name evidence="3" type="ORF">B0H66DRAFT_531268</name>
</gene>
<comment type="caution">
    <text evidence="3">The sequence shown here is derived from an EMBL/GenBank/DDBJ whole genome shotgun (WGS) entry which is preliminary data.</text>
</comment>
<keyword evidence="2" id="KW-0472">Membrane</keyword>
<protein>
    <submittedName>
        <fullName evidence="3">Uncharacterized protein</fullName>
    </submittedName>
</protein>
<feature type="region of interest" description="Disordered" evidence="1">
    <location>
        <begin position="339"/>
        <end position="363"/>
    </location>
</feature>
<feature type="transmembrane region" description="Helical" evidence="2">
    <location>
        <begin position="516"/>
        <end position="538"/>
    </location>
</feature>
<evidence type="ECO:0000313" key="4">
    <source>
        <dbReference type="Proteomes" id="UP001283341"/>
    </source>
</evidence>
<proteinExistence type="predicted"/>